<protein>
    <submittedName>
        <fullName evidence="1">Uncharacterized protein</fullName>
    </submittedName>
</protein>
<comment type="caution">
    <text evidence="1">The sequence shown here is derived from an EMBL/GenBank/DDBJ whole genome shotgun (WGS) entry which is preliminary data.</text>
</comment>
<gene>
    <name evidence="1" type="ORF">HMPREF9021_00777</name>
</gene>
<reference evidence="1 2" key="1">
    <citation type="submission" date="2010-03" db="EMBL/GenBank/DDBJ databases">
        <authorList>
            <consortium name="The Broad Institute Genome Sequencing Platform"/>
            <person name="Ward D."/>
            <person name="Earl A."/>
            <person name="Feldgarden M."/>
            <person name="Gevers D."/>
            <person name="Young S."/>
            <person name="Zeng Q."/>
            <person name="Koehrsen M."/>
            <person name="Alvarado L."/>
            <person name="Berlin A.M."/>
            <person name="Borenstein D."/>
            <person name="Chapman S.B."/>
            <person name="Chen Z."/>
            <person name="Engels R."/>
            <person name="Freedman E."/>
            <person name="Gellesch M."/>
            <person name="Goldberg J."/>
            <person name="Griggs A."/>
            <person name="Gujja S."/>
            <person name="Heilman E.R."/>
            <person name="Heiman D.I."/>
            <person name="Hepburn T.A."/>
            <person name="Howarth C."/>
            <person name="Jen D."/>
            <person name="Larson L."/>
            <person name="Mehta T."/>
            <person name="Park D."/>
            <person name="Pearson M."/>
            <person name="Richards J."/>
            <person name="Roberts A."/>
            <person name="Saif S."/>
            <person name="Shea T.D."/>
            <person name="Shenoy N."/>
            <person name="Sisk P."/>
            <person name="Stolte C."/>
            <person name="Sykes S.N."/>
            <person name="Walk T."/>
            <person name="White J."/>
            <person name="Yandava C."/>
            <person name="Izard J."/>
            <person name="Baranova O.V."/>
            <person name="Blanton J.M."/>
            <person name="Tanner A.C."/>
            <person name="Dewhirst F."/>
            <person name="Haas B."/>
            <person name="Nusbaum C."/>
            <person name="Birren B."/>
        </authorList>
    </citation>
    <scope>NUCLEOTIDE SEQUENCE [LARGE SCALE GENOMIC DNA]</scope>
    <source>
        <strain evidence="1 2">ATCC 29453</strain>
    </source>
</reference>
<reference evidence="1 2" key="2">
    <citation type="submission" date="2011-10" db="EMBL/GenBank/DDBJ databases">
        <title>The Genome Sequence of Simonsiella muelleri ATCC 29453.</title>
        <authorList>
            <consortium name="The Broad Institute Genome Sequencing Platform"/>
            <consortium name="The Broad Institute Genome Sequencing Center for Infectious Disease"/>
            <person name="Earl A."/>
            <person name="Ward D."/>
            <person name="Feldgarden M."/>
            <person name="Gevers D."/>
            <person name="Izard J."/>
            <person name="Baranova O.V."/>
            <person name="Blanton J.M."/>
            <person name="Tanner A.C."/>
            <person name="Dewhirst F."/>
            <person name="Young S.K."/>
            <person name="Zeng Q."/>
            <person name="Gargeya S."/>
            <person name="Fitzgerald M."/>
            <person name="Haas B."/>
            <person name="Abouelleil A."/>
            <person name="Alvarado L."/>
            <person name="Arachchi H.M."/>
            <person name="Berlin A."/>
            <person name="Brown A."/>
            <person name="Chapman S.B."/>
            <person name="Chen Z."/>
            <person name="Dunbar C."/>
            <person name="Freedman E."/>
            <person name="Gearin G."/>
            <person name="Goldberg J."/>
            <person name="Griggs A."/>
            <person name="Gujja S."/>
            <person name="Heiman D."/>
            <person name="Howarth C."/>
            <person name="Larson L."/>
            <person name="Lui A."/>
            <person name="MacDonald P.J.P."/>
            <person name="Montmayeur A."/>
            <person name="Murphy C."/>
            <person name="Neiman D."/>
            <person name="Pearson M."/>
            <person name="Priest M."/>
            <person name="Roberts A."/>
            <person name="Saif S."/>
            <person name="Shea T."/>
            <person name="Shenoy N."/>
            <person name="Sisk P."/>
            <person name="Stolte C."/>
            <person name="Sykes S."/>
            <person name="Wortman J."/>
            <person name="Nusbaum C."/>
            <person name="Birren B."/>
        </authorList>
    </citation>
    <scope>NUCLEOTIDE SEQUENCE [LARGE SCALE GENOMIC DNA]</scope>
    <source>
        <strain evidence="1 2">ATCC 29453</strain>
    </source>
</reference>
<dbReference type="OrthoDB" id="10009411at2"/>
<dbReference type="EMBL" id="ADCY02000014">
    <property type="protein sequence ID" value="EFG31507.1"/>
    <property type="molecule type" value="Genomic_DNA"/>
</dbReference>
<name>V9HMQ3_9NEIS</name>
<dbReference type="HOGENOM" id="CLU_2156659_0_0_4"/>
<evidence type="ECO:0000313" key="2">
    <source>
        <dbReference type="Proteomes" id="UP000017813"/>
    </source>
</evidence>
<proteinExistence type="predicted"/>
<sequence>MPQTDFKTQLNAILKAIPHADLRKHLRNKFMQIPASSTEALLNMAKTEIATYRYKMADYPELAEAFKRELTALSELFRTNQPLDEFGYHISPNDRMMWQAFVLGFLAAQAA</sequence>
<keyword evidence="2" id="KW-1185">Reference proteome</keyword>
<accession>V9HMQ3</accession>
<evidence type="ECO:0000313" key="1">
    <source>
        <dbReference type="EMBL" id="EFG31507.1"/>
    </source>
</evidence>
<dbReference type="Proteomes" id="UP000017813">
    <property type="component" value="Unassembled WGS sequence"/>
</dbReference>
<dbReference type="RefSeq" id="WP_002641560.1">
    <property type="nucleotide sequence ID" value="NZ_CP019448.1"/>
</dbReference>
<organism evidence="1 2">
    <name type="scientific">Simonsiella muelleri ATCC 29453</name>
    <dbReference type="NCBI Taxonomy" id="641147"/>
    <lineage>
        <taxon>Bacteria</taxon>
        <taxon>Pseudomonadati</taxon>
        <taxon>Pseudomonadota</taxon>
        <taxon>Betaproteobacteria</taxon>
        <taxon>Neisseriales</taxon>
        <taxon>Neisseriaceae</taxon>
        <taxon>Simonsiella</taxon>
    </lineage>
</organism>
<dbReference type="AlphaFoldDB" id="V9HMQ3"/>
<dbReference type="KEGG" id="smur:BWP33_09400"/>